<organism evidence="5 6">
    <name type="scientific">Rotaria socialis</name>
    <dbReference type="NCBI Taxonomy" id="392032"/>
    <lineage>
        <taxon>Eukaryota</taxon>
        <taxon>Metazoa</taxon>
        <taxon>Spiralia</taxon>
        <taxon>Gnathifera</taxon>
        <taxon>Rotifera</taxon>
        <taxon>Eurotatoria</taxon>
        <taxon>Bdelloidea</taxon>
        <taxon>Philodinida</taxon>
        <taxon>Philodinidae</taxon>
        <taxon>Rotaria</taxon>
    </lineage>
</organism>
<feature type="region of interest" description="Disordered" evidence="3">
    <location>
        <begin position="874"/>
        <end position="898"/>
    </location>
</feature>
<evidence type="ECO:0000313" key="6">
    <source>
        <dbReference type="Proteomes" id="UP000663872"/>
    </source>
</evidence>
<feature type="compositionally biased region" description="Low complexity" evidence="3">
    <location>
        <begin position="598"/>
        <end position="610"/>
    </location>
</feature>
<dbReference type="SMART" id="SM01191">
    <property type="entry name" value="ENT"/>
    <property type="match status" value="1"/>
</dbReference>
<dbReference type="InterPro" id="IPR005491">
    <property type="entry name" value="ENT_dom"/>
</dbReference>
<proteinExistence type="predicted"/>
<feature type="compositionally biased region" description="Polar residues" evidence="3">
    <location>
        <begin position="163"/>
        <end position="177"/>
    </location>
</feature>
<evidence type="ECO:0000256" key="3">
    <source>
        <dbReference type="SAM" id="MobiDB-lite"/>
    </source>
</evidence>
<sequence>MEHDILQRRSAATVKNMGVNSYFQVISAFRAQGDLTENKLTILPVLQNAFGISHERHTAEVKRALYDEQLSDIATSINPSSTTTNWEMEANYTYPTVVHRPPNTKYIQVAEQVLQTTLPITMIQYPQPITTTRLNSDLQKLVHDEVNQDGIKNATHHHQQQQSNNTPKPNFNNTDLNGSKVVRLVRAKQAPKRKSSLDTLIEVVQKELLRVNEQANAISPTKLQTPISTLHRPIISSILPSSHSSSLTSQTAQPFKITRKRGIENFSFPKKSFSLQQRIKSFNGDDNNNDAEQAINVIQAGSENIEEIVRETVDRLVAITLMNNAPFVVNMLTAIPNNDNSTNTESKTLTSALIGNNTLKSQSPLTVSKSDYYRNDLTLLSSTASDIRNSAQQTSPMKQQIHHPQLIIQPTTTSTSSMPTMQGTTTPTLFVAPRILNFQTVVPKPTTNIQIGNTKIILVSPSNIAQHLPHSTSIQTPSNIHSHRHHQQQQQQQQQQNLVSNSPVKLVKFATATNNNSSITTRPTINTTQASTVALPKNVQIVIPSQTPSTIQLTRAHNDDSNKSISTATFRSVANAPMSLAACTVDSIPQASQEVTISTSPMSSPPLTTSALDHQQQSSLGTTTNVVSSNSNNQSQNNTNSQQQSFPVNPLENNNTNGSTVEKSRRRSSSSASIDKPVGKVLRPITKVLPVYSPNNSHDHATIMDTTSSTLTVQQHPLANVTTVRTSPIHDEMMKSVIVNFQPKPQQMPRPTSTHGPMIYRMTSVNPNVPVFRVRAATTSPSTTVINKSIKTDTKPISVTTAANMCYEPKPAHTTPTTSGSVSVLACFKTTKKRNKERAIMPRPSTIDSNEVSQDFQQRLSTILNTNASLVLNTDMNNSNSSSDYRQQSPSTQTRLVQQTSLSSTYSDDNASNIFSLSMNEQVNDTTTSSSNSIPILRHTTKQLNMNSIQTITTPNISPTMSPIQSLQSTPKTFMADKSIQCINQHKNEFPDNASHAEINYEKPITDLGNNKRSGDDMESWTVAAESLLHNMLSQHDFHLLDVNCQQILSSKFDLVQANLVNGVLSSRDEFYNSILDIKRNLFNNDLSKVFEDDLEKLFNYFETEFKTICDQHNEHKRMRQQ</sequence>
<dbReference type="Gene3D" id="1.10.1240.40">
    <property type="entry name" value="ENT domain"/>
    <property type="match status" value="1"/>
</dbReference>
<dbReference type="EMBL" id="CAJNYT010003387">
    <property type="protein sequence ID" value="CAF3556556.1"/>
    <property type="molecule type" value="Genomic_DNA"/>
</dbReference>
<comment type="caution">
    <text evidence="5">The sequence shown here is derived from an EMBL/GenBank/DDBJ whole genome shotgun (WGS) entry which is preliminary data.</text>
</comment>
<feature type="compositionally biased region" description="Polar residues" evidence="3">
    <location>
        <begin position="469"/>
        <end position="480"/>
    </location>
</feature>
<feature type="compositionally biased region" description="Polar residues" evidence="3">
    <location>
        <begin position="884"/>
        <end position="898"/>
    </location>
</feature>
<evidence type="ECO:0000256" key="2">
    <source>
        <dbReference type="ARBA" id="ARBA00023242"/>
    </source>
</evidence>
<evidence type="ECO:0000256" key="1">
    <source>
        <dbReference type="ARBA" id="ARBA00004123"/>
    </source>
</evidence>
<dbReference type="SUPFAM" id="SSF158639">
    <property type="entry name" value="ENT-like"/>
    <property type="match status" value="1"/>
</dbReference>
<feature type="compositionally biased region" description="Polar residues" evidence="3">
    <location>
        <begin position="651"/>
        <end position="661"/>
    </location>
</feature>
<dbReference type="Pfam" id="PF03735">
    <property type="entry name" value="ENT"/>
    <property type="match status" value="1"/>
</dbReference>
<evidence type="ECO:0000313" key="5">
    <source>
        <dbReference type="EMBL" id="CAF3556556.1"/>
    </source>
</evidence>
<name>A0A818KM78_9BILA</name>
<accession>A0A818KM78</accession>
<feature type="region of interest" description="Disordered" evidence="3">
    <location>
        <begin position="154"/>
        <end position="178"/>
    </location>
</feature>
<reference evidence="5" key="1">
    <citation type="submission" date="2021-02" db="EMBL/GenBank/DDBJ databases">
        <authorList>
            <person name="Nowell W R."/>
        </authorList>
    </citation>
    <scope>NUCLEOTIDE SEQUENCE</scope>
</reference>
<dbReference type="GO" id="GO:0005634">
    <property type="term" value="C:nucleus"/>
    <property type="evidence" value="ECO:0007669"/>
    <property type="project" value="UniProtKB-SubCell"/>
</dbReference>
<feature type="compositionally biased region" description="Polar residues" evidence="3">
    <location>
        <begin position="611"/>
        <end position="621"/>
    </location>
</feature>
<gene>
    <name evidence="5" type="ORF">GRG538_LOCUS20512</name>
</gene>
<dbReference type="InterPro" id="IPR036142">
    <property type="entry name" value="ENT_dom-like_sf"/>
</dbReference>
<dbReference type="PROSITE" id="PS51138">
    <property type="entry name" value="ENT"/>
    <property type="match status" value="1"/>
</dbReference>
<feature type="compositionally biased region" description="Low complexity" evidence="3">
    <location>
        <begin position="622"/>
        <end position="645"/>
    </location>
</feature>
<keyword evidence="2" id="KW-0539">Nucleus</keyword>
<comment type="subcellular location">
    <subcellularLocation>
        <location evidence="1">Nucleus</location>
    </subcellularLocation>
</comment>
<feature type="region of interest" description="Disordered" evidence="3">
    <location>
        <begin position="469"/>
        <end position="498"/>
    </location>
</feature>
<feature type="region of interest" description="Disordered" evidence="3">
    <location>
        <begin position="594"/>
        <end position="678"/>
    </location>
</feature>
<dbReference type="AlphaFoldDB" id="A0A818KM78"/>
<feature type="domain" description="ENT" evidence="4">
    <location>
        <begin position="10"/>
        <end position="94"/>
    </location>
</feature>
<evidence type="ECO:0000259" key="4">
    <source>
        <dbReference type="PROSITE" id="PS51138"/>
    </source>
</evidence>
<protein>
    <recommendedName>
        <fullName evidence="4">ENT domain-containing protein</fullName>
    </recommendedName>
</protein>
<dbReference type="Proteomes" id="UP000663872">
    <property type="component" value="Unassembled WGS sequence"/>
</dbReference>